<dbReference type="Pfam" id="PF17207">
    <property type="entry name" value="MCM_OB"/>
    <property type="match status" value="1"/>
</dbReference>
<dbReference type="OrthoDB" id="1744952at2759"/>
<dbReference type="GO" id="GO:0003697">
    <property type="term" value="F:single-stranded DNA binding"/>
    <property type="evidence" value="ECO:0007669"/>
    <property type="project" value="TreeGrafter"/>
</dbReference>
<evidence type="ECO:0000256" key="11">
    <source>
        <dbReference type="RuleBase" id="RU368064"/>
    </source>
</evidence>
<evidence type="ECO:0000256" key="10">
    <source>
        <dbReference type="RuleBase" id="RU004070"/>
    </source>
</evidence>
<dbReference type="GO" id="GO:1902969">
    <property type="term" value="P:mitotic DNA replication"/>
    <property type="evidence" value="ECO:0007669"/>
    <property type="project" value="TreeGrafter"/>
</dbReference>
<evidence type="ECO:0000256" key="8">
    <source>
        <dbReference type="ARBA" id="ARBA00023125"/>
    </source>
</evidence>
<dbReference type="PANTHER" id="PTHR11630">
    <property type="entry name" value="DNA REPLICATION LICENSING FACTOR MCM FAMILY MEMBER"/>
    <property type="match status" value="1"/>
</dbReference>
<dbReference type="EC" id="3.6.4.12" evidence="11"/>
<keyword evidence="8 10" id="KW-0238">DNA-binding</keyword>
<dbReference type="AlphaFoldDB" id="L7FJS7"/>
<dbReference type="PANTHER" id="PTHR11630:SF43">
    <property type="entry name" value="DNA REPLICATION LICENSING FACTOR MCM6"/>
    <property type="match status" value="1"/>
</dbReference>
<dbReference type="GO" id="GO:0005634">
    <property type="term" value="C:nucleus"/>
    <property type="evidence" value="ECO:0007669"/>
    <property type="project" value="UniProtKB-SubCell"/>
</dbReference>
<dbReference type="InterPro" id="IPR031327">
    <property type="entry name" value="MCM"/>
</dbReference>
<evidence type="ECO:0000256" key="5">
    <source>
        <dbReference type="ARBA" id="ARBA00022801"/>
    </source>
</evidence>
<comment type="similarity">
    <text evidence="2 10">Belongs to the MCM family.</text>
</comment>
<dbReference type="SUPFAM" id="SSF52540">
    <property type="entry name" value="P-loop containing nucleoside triphosphate hydrolases"/>
    <property type="match status" value="1"/>
</dbReference>
<dbReference type="Gene3D" id="2.20.28.10">
    <property type="match status" value="1"/>
</dbReference>
<comment type="subcellular location">
    <subcellularLocation>
        <location evidence="1 11">Nucleus</location>
    </subcellularLocation>
</comment>
<evidence type="ECO:0000256" key="3">
    <source>
        <dbReference type="ARBA" id="ARBA00022705"/>
    </source>
</evidence>
<evidence type="ECO:0000313" key="13">
    <source>
        <dbReference type="EMBL" id="ELP84861.1"/>
    </source>
</evidence>
<dbReference type="KEGG" id="eiv:EIN_284170"/>
<dbReference type="OMA" id="RHQQTDK"/>
<dbReference type="InterPro" id="IPR012340">
    <property type="entry name" value="NA-bd_OB-fold"/>
</dbReference>
<keyword evidence="9" id="KW-0539">Nucleus</keyword>
<evidence type="ECO:0000313" key="14">
    <source>
        <dbReference type="Proteomes" id="UP000014680"/>
    </source>
</evidence>
<dbReference type="GO" id="GO:0000727">
    <property type="term" value="P:double-strand break repair via break-induced replication"/>
    <property type="evidence" value="ECO:0007669"/>
    <property type="project" value="TreeGrafter"/>
</dbReference>
<keyword evidence="14" id="KW-1185">Reference proteome</keyword>
<organism evidence="13 14">
    <name type="scientific">Entamoeba invadens IP1</name>
    <dbReference type="NCBI Taxonomy" id="370355"/>
    <lineage>
        <taxon>Eukaryota</taxon>
        <taxon>Amoebozoa</taxon>
        <taxon>Evosea</taxon>
        <taxon>Archamoebae</taxon>
        <taxon>Mastigamoebida</taxon>
        <taxon>Entamoebidae</taxon>
        <taxon>Entamoeba</taxon>
    </lineage>
</organism>
<dbReference type="PRINTS" id="PR01662">
    <property type="entry name" value="MCMPROTEIN6"/>
</dbReference>
<dbReference type="CDD" id="cd17757">
    <property type="entry name" value="MCM6"/>
    <property type="match status" value="1"/>
</dbReference>
<dbReference type="PROSITE" id="PS00847">
    <property type="entry name" value="MCM_1"/>
    <property type="match status" value="1"/>
</dbReference>
<keyword evidence="11" id="KW-0131">Cell cycle</keyword>
<dbReference type="Pfam" id="PF00493">
    <property type="entry name" value="MCM"/>
    <property type="match status" value="1"/>
</dbReference>
<dbReference type="Pfam" id="PF17855">
    <property type="entry name" value="MCM_lid"/>
    <property type="match status" value="1"/>
</dbReference>
<evidence type="ECO:0000256" key="6">
    <source>
        <dbReference type="ARBA" id="ARBA00022806"/>
    </source>
</evidence>
<dbReference type="GO" id="GO:0042555">
    <property type="term" value="C:MCM complex"/>
    <property type="evidence" value="ECO:0007669"/>
    <property type="project" value="UniProtKB-UniRule"/>
</dbReference>
<dbReference type="Proteomes" id="UP000014680">
    <property type="component" value="Unassembled WGS sequence"/>
</dbReference>
<evidence type="ECO:0000256" key="4">
    <source>
        <dbReference type="ARBA" id="ARBA00022741"/>
    </source>
</evidence>
<dbReference type="RefSeq" id="XP_004184207.1">
    <property type="nucleotide sequence ID" value="XM_004184159.1"/>
</dbReference>
<dbReference type="GO" id="GO:0016887">
    <property type="term" value="F:ATP hydrolysis activity"/>
    <property type="evidence" value="ECO:0007669"/>
    <property type="project" value="RHEA"/>
</dbReference>
<dbReference type="VEuPathDB" id="AmoebaDB:EIN_284170"/>
<gene>
    <name evidence="13" type="ORF">EIN_284170</name>
</gene>
<dbReference type="Gene3D" id="3.40.50.300">
    <property type="entry name" value="P-loop containing nucleotide triphosphate hydrolases"/>
    <property type="match status" value="1"/>
</dbReference>
<comment type="function">
    <text evidence="11">Acts as component of the MCM2-7 complex (MCM complex) which is the replicative helicase essential for 'once per cell cycle' DNA replication initiation and elongation in eukaryotic cells. The active ATPase sites in the MCM2-7 ring are formed through the interaction surfaces of two neighboring subunits such that a critical structure of a conserved arginine finger motif is provided in trans relative to the ATP-binding site of the Walker A box of the adjacent subunit. The six ATPase active sites, however, are likely to contribute differentially to the complex helicase activity.</text>
</comment>
<dbReference type="SUPFAM" id="SSF50249">
    <property type="entry name" value="Nucleic acid-binding proteins"/>
    <property type="match status" value="1"/>
</dbReference>
<dbReference type="GeneID" id="14883787"/>
<keyword evidence="4 10" id="KW-0547">Nucleotide-binding</keyword>
<accession>L7FJS7</accession>
<dbReference type="PRINTS" id="PR01657">
    <property type="entry name" value="MCMFAMILY"/>
</dbReference>
<dbReference type="GO" id="GO:0005524">
    <property type="term" value="F:ATP binding"/>
    <property type="evidence" value="ECO:0007669"/>
    <property type="project" value="UniProtKB-UniRule"/>
</dbReference>
<dbReference type="FunFam" id="2.20.28.10:FF:000003">
    <property type="entry name" value="DNA helicase"/>
    <property type="match status" value="1"/>
</dbReference>
<keyword evidence="5 11" id="KW-0378">Hydrolase</keyword>
<evidence type="ECO:0000259" key="12">
    <source>
        <dbReference type="PROSITE" id="PS50051"/>
    </source>
</evidence>
<evidence type="ECO:0000256" key="9">
    <source>
        <dbReference type="ARBA" id="ARBA00023242"/>
    </source>
</evidence>
<keyword evidence="6 11" id="KW-0347">Helicase</keyword>
<dbReference type="SMART" id="SM00350">
    <property type="entry name" value="MCM"/>
    <property type="match status" value="1"/>
</dbReference>
<dbReference type="Pfam" id="PF14551">
    <property type="entry name" value="MCM_N"/>
    <property type="match status" value="1"/>
</dbReference>
<dbReference type="Gene3D" id="2.40.50.140">
    <property type="entry name" value="Nucleic acid-binding proteins"/>
    <property type="match status" value="1"/>
</dbReference>
<evidence type="ECO:0000256" key="2">
    <source>
        <dbReference type="ARBA" id="ARBA00008010"/>
    </source>
</evidence>
<name>L7FJS7_ENTIV</name>
<dbReference type="InterPro" id="IPR027417">
    <property type="entry name" value="P-loop_NTPase"/>
</dbReference>
<dbReference type="GO" id="GO:0006270">
    <property type="term" value="P:DNA replication initiation"/>
    <property type="evidence" value="ECO:0007669"/>
    <property type="project" value="UniProtKB-UniRule"/>
</dbReference>
<dbReference type="InterPro" id="IPR041562">
    <property type="entry name" value="MCM_lid"/>
</dbReference>
<feature type="domain" description="MCM C-terminal AAA(+) ATPase" evidence="12">
    <location>
        <begin position="347"/>
        <end position="553"/>
    </location>
</feature>
<dbReference type="FunFam" id="3.40.50.300:FF:001327">
    <property type="entry name" value="DNA helicase"/>
    <property type="match status" value="1"/>
</dbReference>
<evidence type="ECO:0000256" key="1">
    <source>
        <dbReference type="ARBA" id="ARBA00004123"/>
    </source>
</evidence>
<dbReference type="PROSITE" id="PS50051">
    <property type="entry name" value="MCM_2"/>
    <property type="match status" value="1"/>
</dbReference>
<evidence type="ECO:0000256" key="7">
    <source>
        <dbReference type="ARBA" id="ARBA00022840"/>
    </source>
</evidence>
<dbReference type="InterPro" id="IPR018525">
    <property type="entry name" value="MCM_CS"/>
</dbReference>
<comment type="subunit">
    <text evidence="11">Component of the MCM2-7 complex.</text>
</comment>
<proteinExistence type="inferred from homology"/>
<keyword evidence="3 11" id="KW-0235">DNA replication</keyword>
<dbReference type="InterPro" id="IPR001208">
    <property type="entry name" value="MCM_dom"/>
</dbReference>
<comment type="catalytic activity">
    <reaction evidence="11">
        <text>ATP + H2O = ADP + phosphate + H(+)</text>
        <dbReference type="Rhea" id="RHEA:13065"/>
        <dbReference type="ChEBI" id="CHEBI:15377"/>
        <dbReference type="ChEBI" id="CHEBI:15378"/>
        <dbReference type="ChEBI" id="CHEBI:30616"/>
        <dbReference type="ChEBI" id="CHEBI:43474"/>
        <dbReference type="ChEBI" id="CHEBI:456216"/>
        <dbReference type="EC" id="3.6.4.12"/>
    </reaction>
</comment>
<dbReference type="InterPro" id="IPR008049">
    <property type="entry name" value="MCM6"/>
</dbReference>
<sequence>MGEEDTQAALVQTVAPVQIAAQQTIVQDELVNSIGEVFTDFLVHFTTHNYLEEIRRVVVNDQKTTLYIDFEHIQSFHEILSQAIQTRFSRFEPELVRVATTFGNQYFTQVNNRLPLANTITSIGFFNLPTKCTVRQVRSEMVGHLVSFYGTVTRSSEVRPELLIGVFKCLDCGLESEPIPQQFKYTQPLRCTNNGCNNTTRFQLVMDKSVFTDWQKIKVQECSNEIPSGCLPRSLDVILRGDLVEFVRPGQTCTFIGMPIAAPDTTRLAVGRNVTAVQEKVKPKPGELEHGVKGLKDLGVRELVYKPAFICGCIQQEDSKNRNENREKPLTAKEMEIVTAINQRPDVFQLFIESFAPNIFGHENIKKGILLLLFGGVHKTTKEGITLRGDINICVIGDPSTAKSQFLKCVSTIHPRCVYTSGKASSAAGLTAAVLKDPETGDFNIEAGAMMLADNGVCCIDEFDKMDYFNQVALHEAMEQQTISIAKGGLHATLNARAAVLAAANPIKGRYDRNKSVKQNLNIGDALMSRFDLFFVVLDEPDESSDRKIANHIVNVHRCLNAAMKRPISSEALKLYIKYAKTINPKMTKDAMNELSRTFADLRSKDIDGKNANPYRMTVRQLESMIRLSEALARLYLDKLVRIEYVKEATNLIKQSIVFVESKDTQQAQTQTGMDEDVIENVLEWK</sequence>
<dbReference type="InterPro" id="IPR033762">
    <property type="entry name" value="MCM_OB"/>
</dbReference>
<dbReference type="InterPro" id="IPR027925">
    <property type="entry name" value="MCM_N"/>
</dbReference>
<reference evidence="13 14" key="1">
    <citation type="submission" date="2012-10" db="EMBL/GenBank/DDBJ databases">
        <authorList>
            <person name="Zafar N."/>
            <person name="Inman J."/>
            <person name="Hall N."/>
            <person name="Lorenzi H."/>
            <person name="Caler E."/>
        </authorList>
    </citation>
    <scope>NUCLEOTIDE SEQUENCE [LARGE SCALE GENOMIC DNA]</scope>
    <source>
        <strain evidence="13 14">IP1</strain>
    </source>
</reference>
<protein>
    <recommendedName>
        <fullName evidence="11">DNA replication licensing factor MCM6</fullName>
        <ecNumber evidence="11">3.6.4.12</ecNumber>
    </recommendedName>
</protein>
<dbReference type="Gene3D" id="3.30.1640.10">
    <property type="entry name" value="mini-chromosome maintenance (MCM) complex, chain A, domain 1"/>
    <property type="match status" value="1"/>
</dbReference>
<dbReference type="GO" id="GO:1990518">
    <property type="term" value="F:single-stranded 3'-5' DNA helicase activity"/>
    <property type="evidence" value="ECO:0007669"/>
    <property type="project" value="TreeGrafter"/>
</dbReference>
<keyword evidence="7 10" id="KW-0067">ATP-binding</keyword>
<dbReference type="EMBL" id="KB207106">
    <property type="protein sequence ID" value="ELP84861.1"/>
    <property type="molecule type" value="Genomic_DNA"/>
</dbReference>